<keyword evidence="7" id="KW-1185">Reference proteome</keyword>
<sequence length="108" mass="12186">MGCEEEVLKIKKKLDKMTASEPLRMRNSGGSSCLLSLPSSAPPTMLSNALKMSEIPDGVVDTPESLAEKIEEAIYQEFRNTDAAYKNRLRSRVYNLRALKTHNYGRMY</sequence>
<dbReference type="AlphaFoldDB" id="A0AAE1FJA8"/>
<keyword evidence="4" id="KW-0539">Nucleus</keyword>
<feature type="domain" description="TFIIS central" evidence="5">
    <location>
        <begin position="38"/>
        <end position="108"/>
    </location>
</feature>
<dbReference type="PANTHER" id="PTHR11477:SF0">
    <property type="entry name" value="IP08861P-RELATED"/>
    <property type="match status" value="1"/>
</dbReference>
<accession>A0AAE1FJA8</accession>
<dbReference type="InterPro" id="IPR003618">
    <property type="entry name" value="TFIIS_cen_dom"/>
</dbReference>
<dbReference type="SUPFAM" id="SSF46942">
    <property type="entry name" value="Elongation factor TFIIS domain 2"/>
    <property type="match status" value="1"/>
</dbReference>
<evidence type="ECO:0000256" key="1">
    <source>
        <dbReference type="ARBA" id="ARBA00022723"/>
    </source>
</evidence>
<reference evidence="6" key="1">
    <citation type="submission" date="2023-10" db="EMBL/GenBank/DDBJ databases">
        <title>Genome assemblies of two species of porcelain crab, Petrolisthes cinctipes and Petrolisthes manimaculis (Anomura: Porcellanidae).</title>
        <authorList>
            <person name="Angst P."/>
        </authorList>
    </citation>
    <scope>NUCLEOTIDE SEQUENCE</scope>
    <source>
        <strain evidence="6">PB745_01</strain>
        <tissue evidence="6">Gill</tissue>
    </source>
</reference>
<gene>
    <name evidence="6" type="ORF">Pcinc_019847</name>
</gene>
<dbReference type="PROSITE" id="PS51321">
    <property type="entry name" value="TFIIS_CENTRAL"/>
    <property type="match status" value="1"/>
</dbReference>
<dbReference type="Gene3D" id="1.10.472.30">
    <property type="entry name" value="Transcription elongation factor S-II, central domain"/>
    <property type="match status" value="1"/>
</dbReference>
<keyword evidence="3" id="KW-0862">Zinc</keyword>
<name>A0AAE1FJA8_PETCI</name>
<dbReference type="Proteomes" id="UP001286313">
    <property type="component" value="Unassembled WGS sequence"/>
</dbReference>
<comment type="caution">
    <text evidence="6">The sequence shown here is derived from an EMBL/GenBank/DDBJ whole genome shotgun (WGS) entry which is preliminary data.</text>
</comment>
<evidence type="ECO:0000313" key="7">
    <source>
        <dbReference type="Proteomes" id="UP001286313"/>
    </source>
</evidence>
<evidence type="ECO:0000313" key="6">
    <source>
        <dbReference type="EMBL" id="KAK3875247.1"/>
    </source>
</evidence>
<protein>
    <recommendedName>
        <fullName evidence="5">TFIIS central domain-containing protein</fullName>
    </recommendedName>
</protein>
<dbReference type="GO" id="GO:0005634">
    <property type="term" value="C:nucleus"/>
    <property type="evidence" value="ECO:0007669"/>
    <property type="project" value="TreeGrafter"/>
</dbReference>
<evidence type="ECO:0000256" key="4">
    <source>
        <dbReference type="ARBA" id="ARBA00023242"/>
    </source>
</evidence>
<keyword evidence="1" id="KW-0479">Metal-binding</keyword>
<organism evidence="6 7">
    <name type="scientific">Petrolisthes cinctipes</name>
    <name type="common">Flat porcelain crab</name>
    <dbReference type="NCBI Taxonomy" id="88211"/>
    <lineage>
        <taxon>Eukaryota</taxon>
        <taxon>Metazoa</taxon>
        <taxon>Ecdysozoa</taxon>
        <taxon>Arthropoda</taxon>
        <taxon>Crustacea</taxon>
        <taxon>Multicrustacea</taxon>
        <taxon>Malacostraca</taxon>
        <taxon>Eumalacostraca</taxon>
        <taxon>Eucarida</taxon>
        <taxon>Decapoda</taxon>
        <taxon>Pleocyemata</taxon>
        <taxon>Anomura</taxon>
        <taxon>Galatheoidea</taxon>
        <taxon>Porcellanidae</taxon>
        <taxon>Petrolisthes</taxon>
    </lineage>
</organism>
<evidence type="ECO:0000256" key="2">
    <source>
        <dbReference type="ARBA" id="ARBA00022771"/>
    </source>
</evidence>
<proteinExistence type="predicted"/>
<evidence type="ECO:0000259" key="5">
    <source>
        <dbReference type="PROSITE" id="PS51321"/>
    </source>
</evidence>
<dbReference type="Pfam" id="PF07500">
    <property type="entry name" value="TFIIS_M"/>
    <property type="match status" value="1"/>
</dbReference>
<dbReference type="EMBL" id="JAWQEG010001992">
    <property type="protein sequence ID" value="KAK3875247.1"/>
    <property type="molecule type" value="Genomic_DNA"/>
</dbReference>
<dbReference type="InterPro" id="IPR036575">
    <property type="entry name" value="TFIIS_cen_dom_sf"/>
</dbReference>
<dbReference type="GO" id="GO:0006351">
    <property type="term" value="P:DNA-templated transcription"/>
    <property type="evidence" value="ECO:0007669"/>
    <property type="project" value="InterPro"/>
</dbReference>
<evidence type="ECO:0000256" key="3">
    <source>
        <dbReference type="ARBA" id="ARBA00022833"/>
    </source>
</evidence>
<dbReference type="GO" id="GO:0008270">
    <property type="term" value="F:zinc ion binding"/>
    <property type="evidence" value="ECO:0007669"/>
    <property type="project" value="UniProtKB-KW"/>
</dbReference>
<keyword evidence="2" id="KW-0863">Zinc-finger</keyword>
<dbReference type="PANTHER" id="PTHR11477">
    <property type="entry name" value="TRANSCRIPTION FACTOR S-II ZINC FINGER DOMAIN-CONTAINING PROTEIN"/>
    <property type="match status" value="1"/>
</dbReference>